<accession>A0ABP7A6T5</accession>
<dbReference type="RefSeq" id="WP_344736333.1">
    <property type="nucleotide sequence ID" value="NZ_BAAAYU010000001.1"/>
</dbReference>
<dbReference type="EMBL" id="BAAAYU010000001">
    <property type="protein sequence ID" value="GAA3626101.1"/>
    <property type="molecule type" value="Genomic_DNA"/>
</dbReference>
<proteinExistence type="predicted"/>
<keyword evidence="2" id="KW-1185">Reference proteome</keyword>
<reference evidence="2" key="1">
    <citation type="journal article" date="2019" name="Int. J. Syst. Evol. Microbiol.">
        <title>The Global Catalogue of Microorganisms (GCM) 10K type strain sequencing project: providing services to taxonomists for standard genome sequencing and annotation.</title>
        <authorList>
            <consortium name="The Broad Institute Genomics Platform"/>
            <consortium name="The Broad Institute Genome Sequencing Center for Infectious Disease"/>
            <person name="Wu L."/>
            <person name="Ma J."/>
        </authorList>
    </citation>
    <scope>NUCLEOTIDE SEQUENCE [LARGE SCALE GENOMIC DNA]</scope>
    <source>
        <strain evidence="2">JCM 16544</strain>
    </source>
</reference>
<dbReference type="Proteomes" id="UP001501697">
    <property type="component" value="Unassembled WGS sequence"/>
</dbReference>
<sequence length="191" mass="21172">MATITEPAIVTVADIADALGIPGQVAAVHEGLVADGLTITEDWAGRPAVSFRDAKRTIDRHRKQQAEWEARRTRDMMLNDEAAKCQTEFDEIAGRALPVLRRADPLSTDPDSDRERMVEARRIALEAVQGKYSPEAIARLLLKPIMTIEDDTTAAFRPIEIVESTDAAVEKIKNPKSRARLLAYLFPEGRP</sequence>
<evidence type="ECO:0000313" key="2">
    <source>
        <dbReference type="Proteomes" id="UP001501697"/>
    </source>
</evidence>
<comment type="caution">
    <text evidence="1">The sequence shown here is derived from an EMBL/GenBank/DDBJ whole genome shotgun (WGS) entry which is preliminary data.</text>
</comment>
<organism evidence="1 2">
    <name type="scientific">Microbacterium awajiense</name>
    <dbReference type="NCBI Taxonomy" id="415214"/>
    <lineage>
        <taxon>Bacteria</taxon>
        <taxon>Bacillati</taxon>
        <taxon>Actinomycetota</taxon>
        <taxon>Actinomycetes</taxon>
        <taxon>Micrococcales</taxon>
        <taxon>Microbacteriaceae</taxon>
        <taxon>Microbacterium</taxon>
    </lineage>
</organism>
<protein>
    <submittedName>
        <fullName evidence="1">Uncharacterized protein</fullName>
    </submittedName>
</protein>
<gene>
    <name evidence="1" type="ORF">GCM10022200_05570</name>
</gene>
<name>A0ABP7A6T5_9MICO</name>
<evidence type="ECO:0000313" key="1">
    <source>
        <dbReference type="EMBL" id="GAA3626101.1"/>
    </source>
</evidence>